<proteinExistence type="predicted"/>
<evidence type="ECO:0000313" key="4">
    <source>
        <dbReference type="EMBL" id="SER10708.1"/>
    </source>
</evidence>
<dbReference type="AlphaFoldDB" id="A0A1H9LH69"/>
<keyword evidence="1" id="KW-0812">Transmembrane</keyword>
<feature type="transmembrane region" description="Helical" evidence="1">
    <location>
        <begin position="265"/>
        <end position="286"/>
    </location>
</feature>
<evidence type="ECO:0000259" key="2">
    <source>
        <dbReference type="Pfam" id="PF06812"/>
    </source>
</evidence>
<organism evidence="4 5">
    <name type="scientific">Rosenbergiella nectarea</name>
    <dbReference type="NCBI Taxonomy" id="988801"/>
    <lineage>
        <taxon>Bacteria</taxon>
        <taxon>Pseudomonadati</taxon>
        <taxon>Pseudomonadota</taxon>
        <taxon>Gammaproteobacteria</taxon>
        <taxon>Enterobacterales</taxon>
        <taxon>Erwiniaceae</taxon>
        <taxon>Rosenbergiella</taxon>
    </lineage>
</organism>
<dbReference type="STRING" id="988801.SAMN05216522_111102"/>
<evidence type="ECO:0000256" key="1">
    <source>
        <dbReference type="SAM" id="Phobius"/>
    </source>
</evidence>
<reference evidence="5" key="1">
    <citation type="submission" date="2016-10" db="EMBL/GenBank/DDBJ databases">
        <authorList>
            <person name="Varghese N."/>
            <person name="Submissions S."/>
        </authorList>
    </citation>
    <scope>NUCLEOTIDE SEQUENCE [LARGE SCALE GENOMIC DNA]</scope>
    <source>
        <strain evidence="5">8N4</strain>
    </source>
</reference>
<protein>
    <submittedName>
        <fullName evidence="4">Type VI secretion system protein VasL</fullName>
    </submittedName>
</protein>
<name>A0A1H9LH69_9GAMM</name>
<accession>A0A1H9LH69</accession>
<dbReference type="Pfam" id="PF06812">
    <property type="entry name" value="ImpA_N"/>
    <property type="match status" value="1"/>
</dbReference>
<sequence length="487" mass="55020">MLSANNATSRAEGSLIMNNLTLRKIHTGSDPRMLPDYAALRDELSKLTHPARPDVNWQYVEKRCLSLFEQNGVELQTAAWYTLARTQLAGLTGLNEGLAILVALISHQWASLWPQPIHARMEILCSLFQRLHQRIRSLTLNDSDLSQLYQAEQRVITLGEVLQRQELKPLSQLETLRILLQNSAIRLKNSEDIPHSGATVQPEIVLSAVAMNDETVSASMGEITVDPSEAIPLAGNTVKWVYVAQPEQQPNVDTQAAVSTTLKKWIFFAAGMFTMLVITTAATWSWKFIYRQDPLQIQLAASLAPLPVILTSEQLAILRLQTPLPYDLIAQTQQQLVRMDSLPPDWNIDFSRKLIEQVQALYPEQAKPLMQQWQQQLQVLALSKDALNGWHRGMMQLQALADKLDALDGQKGKYLTVSELKSQVFGMMTSFRQTVPVEEKLRLLNQLPNDSLQRQQQVRQVEQHLRAQIFRLAQENSVTNSRGGLEE</sequence>
<evidence type="ECO:0000259" key="3">
    <source>
        <dbReference type="Pfam" id="PF12486"/>
    </source>
</evidence>
<dbReference type="PANTHER" id="PTHR37024:SF5">
    <property type="entry name" value="IMPA N-TERMINAL DOMAIN-CONTAINING PROTEIN"/>
    <property type="match status" value="1"/>
</dbReference>
<keyword evidence="5" id="KW-1185">Reference proteome</keyword>
<evidence type="ECO:0000313" key="5">
    <source>
        <dbReference type="Proteomes" id="UP000242515"/>
    </source>
</evidence>
<keyword evidence="1" id="KW-1133">Transmembrane helix</keyword>
<feature type="domain" description="ImpA C-terminal" evidence="3">
    <location>
        <begin position="332"/>
        <end position="474"/>
    </location>
</feature>
<dbReference type="PANTHER" id="PTHR37024">
    <property type="entry name" value="TYPE VI SECRETION SYSTEM DUF2094 AND IMPA-RELATED DOMAIN PROTEIN"/>
    <property type="match status" value="1"/>
</dbReference>
<keyword evidence="1" id="KW-0472">Membrane</keyword>
<dbReference type="EMBL" id="FOGC01000011">
    <property type="protein sequence ID" value="SER10708.1"/>
    <property type="molecule type" value="Genomic_DNA"/>
</dbReference>
<dbReference type="Proteomes" id="UP000242515">
    <property type="component" value="Unassembled WGS sequence"/>
</dbReference>
<gene>
    <name evidence="4" type="ORF">SAMN05216522_111102</name>
</gene>
<dbReference type="Pfam" id="PF12486">
    <property type="entry name" value="VasL"/>
    <property type="match status" value="1"/>
</dbReference>
<dbReference type="InterPro" id="IPR010657">
    <property type="entry name" value="ImpA_N"/>
</dbReference>
<feature type="domain" description="ImpA N-terminal" evidence="2">
    <location>
        <begin position="27"/>
        <end position="124"/>
    </location>
</feature>
<dbReference type="InterPro" id="IPR021069">
    <property type="entry name" value="ImpA_C"/>
</dbReference>